<gene>
    <name evidence="4" type="ORF">CC117_05415</name>
</gene>
<keyword evidence="5" id="KW-1185">Reference proteome</keyword>
<evidence type="ECO:0000313" key="4">
    <source>
        <dbReference type="EMBL" id="OHV31972.1"/>
    </source>
</evidence>
<dbReference type="InterPro" id="IPR015813">
    <property type="entry name" value="Pyrv/PenolPyrv_kinase-like_dom"/>
</dbReference>
<keyword evidence="2" id="KW-0479">Metal-binding</keyword>
<accession>A0A1S1QFW0</accession>
<comment type="caution">
    <text evidence="4">The sequence shown here is derived from an EMBL/GenBank/DDBJ whole genome shotgun (WGS) entry which is preliminary data.</text>
</comment>
<dbReference type="RefSeq" id="WP_071088029.1">
    <property type="nucleotide sequence ID" value="NZ_MBLM01000141.1"/>
</dbReference>
<protein>
    <submittedName>
        <fullName evidence="4">Aldolase</fullName>
    </submittedName>
</protein>
<dbReference type="InterPro" id="IPR054255">
    <property type="entry name" value="DUF6986"/>
</dbReference>
<comment type="cofactor">
    <cofactor evidence="1">
        <name>Mg(2+)</name>
        <dbReference type="ChEBI" id="CHEBI:18420"/>
    </cofactor>
</comment>
<evidence type="ECO:0000313" key="5">
    <source>
        <dbReference type="Proteomes" id="UP000179627"/>
    </source>
</evidence>
<dbReference type="EMBL" id="MBLM01000141">
    <property type="protein sequence ID" value="OHV31972.1"/>
    <property type="molecule type" value="Genomic_DNA"/>
</dbReference>
<proteinExistence type="predicted"/>
<organism evidence="4 5">
    <name type="scientific">Parafrankia colletiae</name>
    <dbReference type="NCBI Taxonomy" id="573497"/>
    <lineage>
        <taxon>Bacteria</taxon>
        <taxon>Bacillati</taxon>
        <taxon>Actinomycetota</taxon>
        <taxon>Actinomycetes</taxon>
        <taxon>Frankiales</taxon>
        <taxon>Frankiaceae</taxon>
        <taxon>Parafrankia</taxon>
    </lineage>
</organism>
<evidence type="ECO:0000256" key="2">
    <source>
        <dbReference type="ARBA" id="ARBA00022723"/>
    </source>
</evidence>
<dbReference type="AlphaFoldDB" id="A0A1S1QFW0"/>
<evidence type="ECO:0000256" key="1">
    <source>
        <dbReference type="ARBA" id="ARBA00001946"/>
    </source>
</evidence>
<evidence type="ECO:0000256" key="3">
    <source>
        <dbReference type="ARBA" id="ARBA00022842"/>
    </source>
</evidence>
<dbReference type="Gene3D" id="3.20.20.60">
    <property type="entry name" value="Phosphoenolpyruvate-binding domains"/>
    <property type="match status" value="1"/>
</dbReference>
<dbReference type="SUPFAM" id="SSF51621">
    <property type="entry name" value="Phosphoenolpyruvate/pyruvate domain"/>
    <property type="match status" value="1"/>
</dbReference>
<sequence length="440" mass="45101">MPAAVSPGGDDGTDATLPDEVLAALTGSLAHVDAVLVARFPGDPGTRQPVHTCYLPADQLTPDVVPAWGRAARETLERHAPDPGLLAEVTLGGAAASMAEDIHTHVVRTLAIEPVQDLRVDFEDGYGIRPDAVEDAHAVAAARALRDAASAGTLPVSYGLRPKSLDAAVRRRGLRTLDLFLTALAGTDGPPPGLVVTLPKVSAPEQVAVFGDVLAALEQRLGIAPIPLEVQIETPAAVLALPALVTAVPRRLAALHVGTYDYSAALGVSAADQASDHPAVELATALMQLTAAGTGLRVADGSCNLLPVGSAADVHAGWRRHAGLIRRAWSRGLYQGWDLHPAQLVSRHAAVAGCLLTGLPDALRRLADYATARSRGSVADEPATARALAGHVLRALDARLLDEAGLRAAGLDLATVAGLGGRTGTTSTAGTAGTAAQPEP</sequence>
<dbReference type="PANTHER" id="PTHR32308">
    <property type="entry name" value="LYASE BETA SUBUNIT, PUTATIVE (AFU_ORTHOLOGUE AFUA_4G13030)-RELATED"/>
    <property type="match status" value="1"/>
</dbReference>
<dbReference type="GO" id="GO:0003824">
    <property type="term" value="F:catalytic activity"/>
    <property type="evidence" value="ECO:0007669"/>
    <property type="project" value="InterPro"/>
</dbReference>
<dbReference type="Proteomes" id="UP000179627">
    <property type="component" value="Unassembled WGS sequence"/>
</dbReference>
<dbReference type="GO" id="GO:0000287">
    <property type="term" value="F:magnesium ion binding"/>
    <property type="evidence" value="ECO:0007669"/>
    <property type="project" value="TreeGrafter"/>
</dbReference>
<dbReference type="PANTHER" id="PTHR32308:SF10">
    <property type="entry name" value="CITRATE LYASE SUBUNIT BETA"/>
    <property type="match status" value="1"/>
</dbReference>
<dbReference type="Pfam" id="PF22484">
    <property type="entry name" value="DUF6986"/>
    <property type="match status" value="1"/>
</dbReference>
<dbReference type="OrthoDB" id="9808769at2"/>
<name>A0A1S1QFW0_9ACTN</name>
<reference evidence="5" key="1">
    <citation type="submission" date="2016-07" db="EMBL/GenBank/DDBJ databases">
        <title>Sequence Frankia sp. strain CcI1.17.</title>
        <authorList>
            <person name="Ghodhbane-Gtari F."/>
            <person name="Swanson E."/>
            <person name="Gueddou A."/>
            <person name="Morris K."/>
            <person name="Hezbri K."/>
            <person name="Ktari A."/>
            <person name="Nouioui I."/>
            <person name="Abebe-Akele F."/>
            <person name="Simpson S."/>
            <person name="Thomas K."/>
            <person name="Gtari M."/>
            <person name="Tisa L.S."/>
            <person name="Hurst S."/>
        </authorList>
    </citation>
    <scope>NUCLEOTIDE SEQUENCE [LARGE SCALE GENOMIC DNA]</scope>
    <source>
        <strain evidence="5">Cc1.17</strain>
    </source>
</reference>
<dbReference type="GO" id="GO:0006107">
    <property type="term" value="P:oxaloacetate metabolic process"/>
    <property type="evidence" value="ECO:0007669"/>
    <property type="project" value="TreeGrafter"/>
</dbReference>
<keyword evidence="3" id="KW-0460">Magnesium</keyword>
<dbReference type="InterPro" id="IPR040442">
    <property type="entry name" value="Pyrv_kinase-like_dom_sf"/>
</dbReference>